<evidence type="ECO:0000259" key="2">
    <source>
        <dbReference type="Pfam" id="PF04937"/>
    </source>
</evidence>
<dbReference type="InterPro" id="IPR007021">
    <property type="entry name" value="DUF659"/>
</dbReference>
<name>A0A815C328_9BILA</name>
<dbReference type="EMBL" id="CAJNOQ010011563">
    <property type="protein sequence ID" value="CAF1279822.1"/>
    <property type="molecule type" value="Genomic_DNA"/>
</dbReference>
<dbReference type="SUPFAM" id="SSF53098">
    <property type="entry name" value="Ribonuclease H-like"/>
    <property type="match status" value="1"/>
</dbReference>
<keyword evidence="5" id="KW-1185">Reference proteome</keyword>
<dbReference type="Pfam" id="PF04937">
    <property type="entry name" value="DUF659"/>
    <property type="match status" value="1"/>
</dbReference>
<feature type="region of interest" description="Disordered" evidence="1">
    <location>
        <begin position="94"/>
        <end position="124"/>
    </location>
</feature>
<dbReference type="PANTHER" id="PTHR46169:SF29">
    <property type="entry name" value="DNA REPLICATION-RELATED ELEMENT FACTOR, ISOFORM A"/>
    <property type="match status" value="1"/>
</dbReference>
<dbReference type="OrthoDB" id="1607513at2759"/>
<organism evidence="3 5">
    <name type="scientific">Didymodactylos carnosus</name>
    <dbReference type="NCBI Taxonomy" id="1234261"/>
    <lineage>
        <taxon>Eukaryota</taxon>
        <taxon>Metazoa</taxon>
        <taxon>Spiralia</taxon>
        <taxon>Gnathifera</taxon>
        <taxon>Rotifera</taxon>
        <taxon>Eurotatoria</taxon>
        <taxon>Bdelloidea</taxon>
        <taxon>Philodinida</taxon>
        <taxon>Philodinidae</taxon>
        <taxon>Didymodactylos</taxon>
    </lineage>
</organism>
<dbReference type="GO" id="GO:0006357">
    <property type="term" value="P:regulation of transcription by RNA polymerase II"/>
    <property type="evidence" value="ECO:0007669"/>
    <property type="project" value="TreeGrafter"/>
</dbReference>
<dbReference type="GO" id="GO:0005634">
    <property type="term" value="C:nucleus"/>
    <property type="evidence" value="ECO:0007669"/>
    <property type="project" value="TreeGrafter"/>
</dbReference>
<feature type="domain" description="DUF659" evidence="2">
    <location>
        <begin position="185"/>
        <end position="337"/>
    </location>
</feature>
<evidence type="ECO:0000313" key="5">
    <source>
        <dbReference type="Proteomes" id="UP000663829"/>
    </source>
</evidence>
<feature type="region of interest" description="Disordered" evidence="1">
    <location>
        <begin position="1"/>
        <end position="23"/>
    </location>
</feature>
<accession>A0A815C328</accession>
<dbReference type="InterPro" id="IPR052717">
    <property type="entry name" value="Vacuolar_transposase_reg"/>
</dbReference>
<dbReference type="InterPro" id="IPR012337">
    <property type="entry name" value="RNaseH-like_sf"/>
</dbReference>
<sequence>MSDFEEEFSSARNNNSDSPKLGRNRDYLWEHFTDIGQAKTGGHRKCHCKYCSSQFNYAKIILMYRHIAHECQAILQDNPQVRKEVIRRLLSLNNQEQSPEESTRKRLKRNTGSPSSTSSSSNSRQLQIDYFSARSIPLREKQEIDRSLLRAFIMCGMSFHTASNIFFKQFLNKLNSMYVPPDRMKLSRDLLIQETILVESKNDEMLNEAQHLTLNMDGWTDQAGHSLYEYNVVTETRKNVILALKDLSEFNHTATFLTDQLDNVLQRSSITSNIVKKIRAIVTDNPDVMKKMRETFISKLLHQHVLSLRCFGHAINLIACDVVKHSFSSKLLSKLSTVTTYFNQSHKFKAILKAEAKRTHVKKETFDSIGDTRWTTVADCLKSFILLRNPLETILCVHGEALPPKVLVVLKQKQLYREIDNLYCIMRVLAYAVGIIQANSATLADCYLILIYITRLMAKLTAQNDTKEFGRFVSKSGNIRLKEFQNDYYLVCFYLHPKYRGAGMLTKNREIVYRTLADIARKLEIM</sequence>
<evidence type="ECO:0000313" key="4">
    <source>
        <dbReference type="EMBL" id="CAF4074335.1"/>
    </source>
</evidence>
<comment type="caution">
    <text evidence="3">The sequence shown here is derived from an EMBL/GenBank/DDBJ whole genome shotgun (WGS) entry which is preliminary data.</text>
</comment>
<protein>
    <recommendedName>
        <fullName evidence="2">DUF659 domain-containing protein</fullName>
    </recommendedName>
</protein>
<dbReference type="Proteomes" id="UP000663829">
    <property type="component" value="Unassembled WGS sequence"/>
</dbReference>
<proteinExistence type="predicted"/>
<dbReference type="PANTHER" id="PTHR46169">
    <property type="entry name" value="DNA REPLICATION-RELATED ELEMENT FACTOR, ISOFORM A"/>
    <property type="match status" value="1"/>
</dbReference>
<dbReference type="Proteomes" id="UP000681722">
    <property type="component" value="Unassembled WGS sequence"/>
</dbReference>
<gene>
    <name evidence="3" type="ORF">GPM918_LOCUS27502</name>
    <name evidence="4" type="ORF">SRO942_LOCUS27836</name>
</gene>
<reference evidence="3" key="1">
    <citation type="submission" date="2021-02" db="EMBL/GenBank/DDBJ databases">
        <authorList>
            <person name="Nowell W R."/>
        </authorList>
    </citation>
    <scope>NUCLEOTIDE SEQUENCE</scope>
</reference>
<dbReference type="AlphaFoldDB" id="A0A815C328"/>
<dbReference type="EMBL" id="CAJOBC010027325">
    <property type="protein sequence ID" value="CAF4074335.1"/>
    <property type="molecule type" value="Genomic_DNA"/>
</dbReference>
<feature type="compositionally biased region" description="Low complexity" evidence="1">
    <location>
        <begin position="113"/>
        <end position="123"/>
    </location>
</feature>
<evidence type="ECO:0000313" key="3">
    <source>
        <dbReference type="EMBL" id="CAF1279822.1"/>
    </source>
</evidence>
<evidence type="ECO:0000256" key="1">
    <source>
        <dbReference type="SAM" id="MobiDB-lite"/>
    </source>
</evidence>